<dbReference type="EMBL" id="UINC01010399">
    <property type="protein sequence ID" value="SVA46255.1"/>
    <property type="molecule type" value="Genomic_DNA"/>
</dbReference>
<feature type="non-terminal residue" evidence="1">
    <location>
        <position position="1"/>
    </location>
</feature>
<organism evidence="1">
    <name type="scientific">marine metagenome</name>
    <dbReference type="NCBI Taxonomy" id="408172"/>
    <lineage>
        <taxon>unclassified sequences</taxon>
        <taxon>metagenomes</taxon>
        <taxon>ecological metagenomes</taxon>
    </lineage>
</organism>
<reference evidence="1" key="1">
    <citation type="submission" date="2018-05" db="EMBL/GenBank/DDBJ databases">
        <authorList>
            <person name="Lanie J.A."/>
            <person name="Ng W.-L."/>
            <person name="Kazmierczak K.M."/>
            <person name="Andrzejewski T.M."/>
            <person name="Davidsen T.M."/>
            <person name="Wayne K.J."/>
            <person name="Tettelin H."/>
            <person name="Glass J.I."/>
            <person name="Rusch D."/>
            <person name="Podicherti R."/>
            <person name="Tsui H.-C.T."/>
            <person name="Winkler M.E."/>
        </authorList>
    </citation>
    <scope>NUCLEOTIDE SEQUENCE</scope>
</reference>
<evidence type="ECO:0000313" key="1">
    <source>
        <dbReference type="EMBL" id="SVA46255.1"/>
    </source>
</evidence>
<proteinExistence type="predicted"/>
<sequence length="40" mass="4557">IARQRLESGQSDDLADLQPYYLRMPSIGGPKIRDRKVQNA</sequence>
<evidence type="ECO:0008006" key="2">
    <source>
        <dbReference type="Google" id="ProtNLM"/>
    </source>
</evidence>
<name>A0A381W145_9ZZZZ</name>
<protein>
    <recommendedName>
        <fullName evidence="2">tRNA (Adenosine(37)-N6)-threonylcarbamoyltransferase complex dimerization subunit type 1 TsaB</fullName>
    </recommendedName>
</protein>
<gene>
    <name evidence="1" type="ORF">METZ01_LOCUS99109</name>
</gene>
<accession>A0A381W145</accession>
<dbReference type="AlphaFoldDB" id="A0A381W145"/>